<evidence type="ECO:0000259" key="1">
    <source>
        <dbReference type="Pfam" id="PF18962"/>
    </source>
</evidence>
<name>A0A382ID88_9ZZZZ</name>
<dbReference type="EMBL" id="UINC01066461">
    <property type="protein sequence ID" value="SVB97197.1"/>
    <property type="molecule type" value="Genomic_DNA"/>
</dbReference>
<sequence length="129" mass="13967">VDGSQWILSGETQHLLEGSGEITLTGDISGLTLNKAGADLIPNAFALSQNFPNPFNPTTNITVELPEDQHATISVWTLAGQKVATLYQGDLNSGTHTFTFNGENLASGMYFYRIDAGLYQATKKMLLMK</sequence>
<reference evidence="2" key="1">
    <citation type="submission" date="2018-05" db="EMBL/GenBank/DDBJ databases">
        <authorList>
            <person name="Lanie J.A."/>
            <person name="Ng W.-L."/>
            <person name="Kazmierczak K.M."/>
            <person name="Andrzejewski T.M."/>
            <person name="Davidsen T.M."/>
            <person name="Wayne K.J."/>
            <person name="Tettelin H."/>
            <person name="Glass J.I."/>
            <person name="Rusch D."/>
            <person name="Podicherti R."/>
            <person name="Tsui H.-C.T."/>
            <person name="Winkler M.E."/>
        </authorList>
    </citation>
    <scope>NUCLEOTIDE SEQUENCE</scope>
</reference>
<protein>
    <recommendedName>
        <fullName evidence="1">Secretion system C-terminal sorting domain-containing protein</fullName>
    </recommendedName>
</protein>
<dbReference type="Pfam" id="PF18962">
    <property type="entry name" value="Por_Secre_tail"/>
    <property type="match status" value="1"/>
</dbReference>
<accession>A0A382ID88</accession>
<feature type="domain" description="Secretion system C-terminal sorting" evidence="1">
    <location>
        <begin position="51"/>
        <end position="125"/>
    </location>
</feature>
<dbReference type="Gene3D" id="2.60.40.4070">
    <property type="match status" value="1"/>
</dbReference>
<dbReference type="NCBIfam" id="TIGR04183">
    <property type="entry name" value="Por_Secre_tail"/>
    <property type="match status" value="1"/>
</dbReference>
<dbReference type="AlphaFoldDB" id="A0A382ID88"/>
<dbReference type="InterPro" id="IPR026444">
    <property type="entry name" value="Secre_tail"/>
</dbReference>
<evidence type="ECO:0000313" key="2">
    <source>
        <dbReference type="EMBL" id="SVB97197.1"/>
    </source>
</evidence>
<gene>
    <name evidence="2" type="ORF">METZ01_LOCUS250051</name>
</gene>
<organism evidence="2">
    <name type="scientific">marine metagenome</name>
    <dbReference type="NCBI Taxonomy" id="408172"/>
    <lineage>
        <taxon>unclassified sequences</taxon>
        <taxon>metagenomes</taxon>
        <taxon>ecological metagenomes</taxon>
    </lineage>
</organism>
<proteinExistence type="predicted"/>
<feature type="non-terminal residue" evidence="2">
    <location>
        <position position="1"/>
    </location>
</feature>